<keyword evidence="1" id="KW-0812">Transmembrane</keyword>
<evidence type="ECO:0000313" key="2">
    <source>
        <dbReference type="EMBL" id="MFC6386915.1"/>
    </source>
</evidence>
<keyword evidence="1" id="KW-0472">Membrane</keyword>
<name>A0ABW1WIL5_9BACL</name>
<feature type="transmembrane region" description="Helical" evidence="1">
    <location>
        <begin position="20"/>
        <end position="43"/>
    </location>
</feature>
<evidence type="ECO:0000256" key="1">
    <source>
        <dbReference type="SAM" id="Phobius"/>
    </source>
</evidence>
<keyword evidence="1" id="KW-1133">Transmembrane helix</keyword>
<reference evidence="3" key="1">
    <citation type="journal article" date="2019" name="Int. J. Syst. Evol. Microbiol.">
        <title>The Global Catalogue of Microorganisms (GCM) 10K type strain sequencing project: providing services to taxonomists for standard genome sequencing and annotation.</title>
        <authorList>
            <consortium name="The Broad Institute Genomics Platform"/>
            <consortium name="The Broad Institute Genome Sequencing Center for Infectious Disease"/>
            <person name="Wu L."/>
            <person name="Ma J."/>
        </authorList>
    </citation>
    <scope>NUCLEOTIDE SEQUENCE [LARGE SCALE GENOMIC DNA]</scope>
    <source>
        <strain evidence="3">CCUG 42001</strain>
    </source>
</reference>
<keyword evidence="3" id="KW-1185">Reference proteome</keyword>
<dbReference type="RefSeq" id="WP_253054884.1">
    <property type="nucleotide sequence ID" value="NZ_JAMXWN010000009.1"/>
</dbReference>
<dbReference type="Proteomes" id="UP001596267">
    <property type="component" value="Unassembled WGS sequence"/>
</dbReference>
<evidence type="ECO:0008006" key="4">
    <source>
        <dbReference type="Google" id="ProtNLM"/>
    </source>
</evidence>
<evidence type="ECO:0000313" key="3">
    <source>
        <dbReference type="Proteomes" id="UP001596267"/>
    </source>
</evidence>
<organism evidence="2 3">
    <name type="scientific">Sporolactobacillus kofuensis</name>
    <dbReference type="NCBI Taxonomy" id="269672"/>
    <lineage>
        <taxon>Bacteria</taxon>
        <taxon>Bacillati</taxon>
        <taxon>Bacillota</taxon>
        <taxon>Bacilli</taxon>
        <taxon>Bacillales</taxon>
        <taxon>Sporolactobacillaceae</taxon>
        <taxon>Sporolactobacillus</taxon>
    </lineage>
</organism>
<comment type="caution">
    <text evidence="2">The sequence shown here is derived from an EMBL/GenBank/DDBJ whole genome shotgun (WGS) entry which is preliminary data.</text>
</comment>
<sequence length="175" mass="20006">MRNLITEITGWRHLKISMKFAISLLIVLGMMLITAIISTFMLYQTLERAKEASRAGEHAAQITEVGSLFRAKDARVIDYLLDPGDASVKLYSQDQQQLTQAEKQLQPAMKTEAQKKWFNQIMTDDARTFNLFQSEFVPAVLMKRVGTTMSTLLNEAQVLDDTSIRFEQLIKQFKL</sequence>
<dbReference type="EMBL" id="JBHSTQ010000009">
    <property type="protein sequence ID" value="MFC6386915.1"/>
    <property type="molecule type" value="Genomic_DNA"/>
</dbReference>
<accession>A0ABW1WIL5</accession>
<gene>
    <name evidence="2" type="ORF">ACFP7A_09900</name>
</gene>
<protein>
    <recommendedName>
        <fullName evidence="4">Chemotaxis methyl-accepting receptor HlyB-like 4HB MCP domain-containing protein</fullName>
    </recommendedName>
</protein>
<proteinExistence type="predicted"/>